<organism evidence="1 2">
    <name type="scientific">Apiospora hydei</name>
    <dbReference type="NCBI Taxonomy" id="1337664"/>
    <lineage>
        <taxon>Eukaryota</taxon>
        <taxon>Fungi</taxon>
        <taxon>Dikarya</taxon>
        <taxon>Ascomycota</taxon>
        <taxon>Pezizomycotina</taxon>
        <taxon>Sordariomycetes</taxon>
        <taxon>Xylariomycetidae</taxon>
        <taxon>Amphisphaeriales</taxon>
        <taxon>Apiosporaceae</taxon>
        <taxon>Apiospora</taxon>
    </lineage>
</organism>
<dbReference type="EMBL" id="JAQQWN010000006">
    <property type="protein sequence ID" value="KAK8079673.1"/>
    <property type="molecule type" value="Genomic_DNA"/>
</dbReference>
<accession>A0ABR1W864</accession>
<proteinExistence type="predicted"/>
<reference evidence="1 2" key="1">
    <citation type="submission" date="2023-01" db="EMBL/GenBank/DDBJ databases">
        <title>Analysis of 21 Apiospora genomes using comparative genomics revels a genus with tremendous synthesis potential of carbohydrate active enzymes and secondary metabolites.</title>
        <authorList>
            <person name="Sorensen T."/>
        </authorList>
    </citation>
    <scope>NUCLEOTIDE SEQUENCE [LARGE SCALE GENOMIC DNA]</scope>
    <source>
        <strain evidence="1 2">CBS 114990</strain>
    </source>
</reference>
<name>A0ABR1W864_9PEZI</name>
<protein>
    <submittedName>
        <fullName evidence="1">Uncharacterized protein</fullName>
    </submittedName>
</protein>
<dbReference type="GeneID" id="92044866"/>
<gene>
    <name evidence="1" type="ORF">PG997_007491</name>
</gene>
<dbReference type="Proteomes" id="UP001433268">
    <property type="component" value="Unassembled WGS sequence"/>
</dbReference>
<evidence type="ECO:0000313" key="2">
    <source>
        <dbReference type="Proteomes" id="UP001433268"/>
    </source>
</evidence>
<sequence length="59" mass="6523">MEDEVKIPREEAIKPTIDLIGNVGRHGVGQFIQRAVLRHAVVLPISLRGRKPRGATRGI</sequence>
<comment type="caution">
    <text evidence="1">The sequence shown here is derived from an EMBL/GenBank/DDBJ whole genome shotgun (WGS) entry which is preliminary data.</text>
</comment>
<dbReference type="RefSeq" id="XP_066667148.1">
    <property type="nucleotide sequence ID" value="XM_066811806.1"/>
</dbReference>
<evidence type="ECO:0000313" key="1">
    <source>
        <dbReference type="EMBL" id="KAK8079673.1"/>
    </source>
</evidence>
<keyword evidence="2" id="KW-1185">Reference proteome</keyword>